<evidence type="ECO:0000313" key="8">
    <source>
        <dbReference type="EMBL" id="NWY34328.1"/>
    </source>
</evidence>
<proteinExistence type="predicted"/>
<evidence type="ECO:0000256" key="1">
    <source>
        <dbReference type="ARBA" id="ARBA00022723"/>
    </source>
</evidence>
<dbReference type="GO" id="GO:0000981">
    <property type="term" value="F:DNA-binding transcription factor activity, RNA polymerase II-specific"/>
    <property type="evidence" value="ECO:0007669"/>
    <property type="project" value="TreeGrafter"/>
</dbReference>
<gene>
    <name evidence="8" type="primary">Znf585b_0</name>
    <name evidence="8" type="ORF">PHEMEL_R14892</name>
</gene>
<reference evidence="8 9" key="1">
    <citation type="submission" date="2019-09" db="EMBL/GenBank/DDBJ databases">
        <title>Bird 10,000 Genomes (B10K) Project - Family phase.</title>
        <authorList>
            <person name="Zhang G."/>
        </authorList>
    </citation>
    <scope>NUCLEOTIDE SEQUENCE [LARGE SCALE GENOMIC DNA]</scope>
    <source>
        <strain evidence="8">OUT-0018</strain>
        <tissue evidence="8">Muscle</tissue>
    </source>
</reference>
<dbReference type="SMART" id="SM00355">
    <property type="entry name" value="ZnF_C2H2"/>
    <property type="match status" value="2"/>
</dbReference>
<keyword evidence="2" id="KW-0677">Repeat</keyword>
<feature type="region of interest" description="Disordered" evidence="6">
    <location>
        <begin position="1"/>
        <end position="26"/>
    </location>
</feature>
<comment type="caution">
    <text evidence="8">The sequence shown here is derived from an EMBL/GenBank/DDBJ whole genome shotgun (WGS) entry which is preliminary data.</text>
</comment>
<name>A0A7K7DP60_PHEME</name>
<sequence length="121" mass="13472">MESSEALVAEAELGVPEQLQDEEKKPHKCSECGKSFKRRTNLIKHCRTHTEQQVGSEGGKPTLDQRSELGVPEQLQDGEEKPHKCSECGKSFKLRSCLIIHQRIHTGGQLGSEGEKPTLDH</sequence>
<dbReference type="PANTHER" id="PTHR23226">
    <property type="entry name" value="ZINC FINGER AND SCAN DOMAIN-CONTAINING"/>
    <property type="match status" value="1"/>
</dbReference>
<dbReference type="InterPro" id="IPR013087">
    <property type="entry name" value="Znf_C2H2_type"/>
</dbReference>
<dbReference type="PROSITE" id="PS00028">
    <property type="entry name" value="ZINC_FINGER_C2H2_1"/>
    <property type="match status" value="2"/>
</dbReference>
<keyword evidence="3 5" id="KW-0863">Zinc-finger</keyword>
<feature type="compositionally biased region" description="Low complexity" evidence="6">
    <location>
        <begin position="1"/>
        <end position="17"/>
    </location>
</feature>
<dbReference type="GO" id="GO:0000978">
    <property type="term" value="F:RNA polymerase II cis-regulatory region sequence-specific DNA binding"/>
    <property type="evidence" value="ECO:0007669"/>
    <property type="project" value="TreeGrafter"/>
</dbReference>
<feature type="region of interest" description="Disordered" evidence="6">
    <location>
        <begin position="48"/>
        <end position="86"/>
    </location>
</feature>
<organism evidence="8 9">
    <name type="scientific">Pheucticus melanocephalus</name>
    <name type="common">Black-headed grosbeak</name>
    <name type="synonym">Guiraca melanocephala</name>
    <dbReference type="NCBI Taxonomy" id="371919"/>
    <lineage>
        <taxon>Eukaryota</taxon>
        <taxon>Metazoa</taxon>
        <taxon>Chordata</taxon>
        <taxon>Craniata</taxon>
        <taxon>Vertebrata</taxon>
        <taxon>Euteleostomi</taxon>
        <taxon>Archelosauria</taxon>
        <taxon>Archosauria</taxon>
        <taxon>Dinosauria</taxon>
        <taxon>Saurischia</taxon>
        <taxon>Theropoda</taxon>
        <taxon>Coelurosauria</taxon>
        <taxon>Aves</taxon>
        <taxon>Neognathae</taxon>
        <taxon>Neoaves</taxon>
        <taxon>Telluraves</taxon>
        <taxon>Australaves</taxon>
        <taxon>Passeriformes</taxon>
        <taxon>Cardinalidae</taxon>
        <taxon>Pheucticus</taxon>
    </lineage>
</organism>
<evidence type="ECO:0000256" key="2">
    <source>
        <dbReference type="ARBA" id="ARBA00022737"/>
    </source>
</evidence>
<accession>A0A7K7DP60</accession>
<evidence type="ECO:0000256" key="3">
    <source>
        <dbReference type="ARBA" id="ARBA00022771"/>
    </source>
</evidence>
<feature type="domain" description="C2H2-type" evidence="7">
    <location>
        <begin position="83"/>
        <end position="110"/>
    </location>
</feature>
<dbReference type="SUPFAM" id="SSF57667">
    <property type="entry name" value="beta-beta-alpha zinc fingers"/>
    <property type="match status" value="1"/>
</dbReference>
<feature type="non-terminal residue" evidence="8">
    <location>
        <position position="1"/>
    </location>
</feature>
<feature type="non-terminal residue" evidence="8">
    <location>
        <position position="121"/>
    </location>
</feature>
<dbReference type="Proteomes" id="UP000578259">
    <property type="component" value="Unassembled WGS sequence"/>
</dbReference>
<dbReference type="Gene3D" id="3.30.160.60">
    <property type="entry name" value="Classic Zinc Finger"/>
    <property type="match status" value="2"/>
</dbReference>
<keyword evidence="1" id="KW-0479">Metal-binding</keyword>
<dbReference type="InterPro" id="IPR036236">
    <property type="entry name" value="Znf_C2H2_sf"/>
</dbReference>
<evidence type="ECO:0000313" key="9">
    <source>
        <dbReference type="Proteomes" id="UP000578259"/>
    </source>
</evidence>
<dbReference type="EMBL" id="VZSJ01015478">
    <property type="protein sequence ID" value="NWY34328.1"/>
    <property type="molecule type" value="Genomic_DNA"/>
</dbReference>
<dbReference type="Pfam" id="PF00096">
    <property type="entry name" value="zf-C2H2"/>
    <property type="match status" value="2"/>
</dbReference>
<evidence type="ECO:0000256" key="5">
    <source>
        <dbReference type="PROSITE-ProRule" id="PRU00042"/>
    </source>
</evidence>
<evidence type="ECO:0000259" key="7">
    <source>
        <dbReference type="PROSITE" id="PS50157"/>
    </source>
</evidence>
<evidence type="ECO:0000256" key="4">
    <source>
        <dbReference type="ARBA" id="ARBA00022833"/>
    </source>
</evidence>
<dbReference type="GO" id="GO:0008270">
    <property type="term" value="F:zinc ion binding"/>
    <property type="evidence" value="ECO:0007669"/>
    <property type="project" value="UniProtKB-KW"/>
</dbReference>
<dbReference type="PANTHER" id="PTHR23226:SF377">
    <property type="entry name" value="ZINC FINGER AND SCAN DOMAIN-CONTAINING PROTEIN 20"/>
    <property type="match status" value="1"/>
</dbReference>
<dbReference type="AlphaFoldDB" id="A0A7K7DP60"/>
<keyword evidence="4" id="KW-0862">Zinc</keyword>
<dbReference type="PROSITE" id="PS50157">
    <property type="entry name" value="ZINC_FINGER_C2H2_2"/>
    <property type="match status" value="2"/>
</dbReference>
<feature type="domain" description="C2H2-type" evidence="7">
    <location>
        <begin position="27"/>
        <end position="54"/>
    </location>
</feature>
<dbReference type="FunFam" id="3.30.160.60:FF:001684">
    <property type="entry name" value="zinc finger protein 33B-like"/>
    <property type="match status" value="1"/>
</dbReference>
<evidence type="ECO:0000256" key="6">
    <source>
        <dbReference type="SAM" id="MobiDB-lite"/>
    </source>
</evidence>
<keyword evidence="9" id="KW-1185">Reference proteome</keyword>
<protein>
    <submittedName>
        <fullName evidence="8">Z585B protein</fullName>
    </submittedName>
</protein>
<dbReference type="FunFam" id="3.30.160.60:FF:000739">
    <property type="entry name" value="Zgc:171418 protein"/>
    <property type="match status" value="1"/>
</dbReference>